<keyword evidence="6 7" id="KW-0472">Membrane</keyword>
<evidence type="ECO:0000256" key="1">
    <source>
        <dbReference type="ARBA" id="ARBA00004429"/>
    </source>
</evidence>
<keyword evidence="2" id="KW-1003">Cell membrane</keyword>
<gene>
    <name evidence="9" type="ORF">ABB55_05435</name>
</gene>
<comment type="caution">
    <text evidence="7">Lacks conserved residue(s) required for the propagation of feature annotation.</text>
</comment>
<dbReference type="RefSeq" id="WP_054361859.1">
    <property type="nucleotide sequence ID" value="NZ_LJYW01000001.1"/>
</dbReference>
<evidence type="ECO:0000256" key="7">
    <source>
        <dbReference type="RuleBase" id="RU369079"/>
    </source>
</evidence>
<feature type="domain" description="TRAP C4-dicarboxylate transport system permease DctM subunit" evidence="8">
    <location>
        <begin position="7"/>
        <end position="418"/>
    </location>
</feature>
<evidence type="ECO:0000313" key="10">
    <source>
        <dbReference type="Proteomes" id="UP000048984"/>
    </source>
</evidence>
<feature type="transmembrane region" description="Helical" evidence="7">
    <location>
        <begin position="215"/>
        <end position="236"/>
    </location>
</feature>
<comment type="caution">
    <text evidence="9">The sequence shown here is derived from an EMBL/GenBank/DDBJ whole genome shotgun (WGS) entry which is preliminary data.</text>
</comment>
<reference evidence="9 10" key="2">
    <citation type="submission" date="2015-10" db="EMBL/GenBank/DDBJ databases">
        <title>Draft Genome Sequence of Prosthecomicrobium hirschii ATCC 27832.</title>
        <authorList>
            <person name="Daniel J."/>
            <person name="Givan S.A."/>
            <person name="Brun Y.V."/>
            <person name="Brown P.J."/>
        </authorList>
    </citation>
    <scope>NUCLEOTIDE SEQUENCE [LARGE SCALE GENOMIC DNA]</scope>
    <source>
        <strain evidence="9 10">16</strain>
    </source>
</reference>
<comment type="function">
    <text evidence="7">Part of the tripartite ATP-independent periplasmic (TRAP) transport system.</text>
</comment>
<dbReference type="InterPro" id="IPR010656">
    <property type="entry name" value="DctM"/>
</dbReference>
<feature type="transmembrane region" description="Helical" evidence="7">
    <location>
        <begin position="315"/>
        <end position="342"/>
    </location>
</feature>
<comment type="subunit">
    <text evidence="7">The complex comprises the extracytoplasmic solute receptor protein and the two transmembrane proteins.</text>
</comment>
<dbReference type="EMBL" id="LJYW01000001">
    <property type="protein sequence ID" value="KPL55692.1"/>
    <property type="molecule type" value="Genomic_DNA"/>
</dbReference>
<comment type="subcellular location">
    <subcellularLocation>
        <location evidence="1 7">Cell inner membrane</location>
        <topology evidence="1 7">Multi-pass membrane protein</topology>
    </subcellularLocation>
</comment>
<keyword evidence="7" id="KW-0813">Transport</keyword>
<keyword evidence="10" id="KW-1185">Reference proteome</keyword>
<dbReference type="PIRSF" id="PIRSF006066">
    <property type="entry name" value="HI0050"/>
    <property type="match status" value="1"/>
</dbReference>
<feature type="transmembrane region" description="Helical" evidence="7">
    <location>
        <begin position="399"/>
        <end position="419"/>
    </location>
</feature>
<feature type="transmembrane region" description="Helical" evidence="7">
    <location>
        <begin position="168"/>
        <end position="194"/>
    </location>
</feature>
<dbReference type="InterPro" id="IPR004681">
    <property type="entry name" value="TRAP_DctM"/>
</dbReference>
<sequence>MTILILFLAFAVCLLGGLPILWAMGISTIAALAFGPLSMPPAWLAQQILRGADSIYLASIPLFLFSGELMNRGGLTRRLIAVAEFVFGRLTGGLGLVNVATAFVYGGISGSSTADTSAVAKLMIPAMASRGYPASHAAAITAASGTLGIIVPPSVVFILYGVLTNTSIGGLFLAGVIPGVLIALAFMATTWFIAKRRGYGETLPPPSTGQFLRDLVMALPALFMPVFILGTILSGLATTTEAAAFSVVYALAAGSLVYRELTFAEIGKAMVETISGTGAVMLIVAVATPFAWILTVEQAPQAASLLIHHADAGPLGTVALVVLFLLFIGTWLDLGPAMIVLAPILTPILREAGLAPLQIGVLFTVALGVGLYTPPVGTNLFVVCNIGRVSIGAVTRELVPFWIASLVVIVLLVLFPGLSEWLPGLYGSR</sequence>
<proteinExistence type="inferred from homology"/>
<keyword evidence="4 7" id="KW-0812">Transmembrane</keyword>
<evidence type="ECO:0000313" key="9">
    <source>
        <dbReference type="EMBL" id="KPL55692.1"/>
    </source>
</evidence>
<organism evidence="9 10">
    <name type="scientific">Prosthecodimorpha hirschii</name>
    <dbReference type="NCBI Taxonomy" id="665126"/>
    <lineage>
        <taxon>Bacteria</taxon>
        <taxon>Pseudomonadati</taxon>
        <taxon>Pseudomonadota</taxon>
        <taxon>Alphaproteobacteria</taxon>
        <taxon>Hyphomicrobiales</taxon>
        <taxon>Ancalomicrobiaceae</taxon>
        <taxon>Prosthecodimorpha</taxon>
    </lineage>
</organism>
<feature type="transmembrane region" description="Helical" evidence="7">
    <location>
        <begin position="273"/>
        <end position="295"/>
    </location>
</feature>
<evidence type="ECO:0000256" key="4">
    <source>
        <dbReference type="ARBA" id="ARBA00022692"/>
    </source>
</evidence>
<feature type="transmembrane region" description="Helical" evidence="7">
    <location>
        <begin position="242"/>
        <end position="261"/>
    </location>
</feature>
<dbReference type="STRING" id="665126.ABB55_05435"/>
<feature type="transmembrane region" description="Helical" evidence="7">
    <location>
        <begin position="137"/>
        <end position="162"/>
    </location>
</feature>
<evidence type="ECO:0000256" key="2">
    <source>
        <dbReference type="ARBA" id="ARBA00022475"/>
    </source>
</evidence>
<dbReference type="NCBIfam" id="TIGR00786">
    <property type="entry name" value="dctM"/>
    <property type="match status" value="1"/>
</dbReference>
<evidence type="ECO:0000256" key="3">
    <source>
        <dbReference type="ARBA" id="ARBA00022519"/>
    </source>
</evidence>
<feature type="transmembrane region" description="Helical" evidence="7">
    <location>
        <begin position="354"/>
        <end position="373"/>
    </location>
</feature>
<keyword evidence="3 7" id="KW-0997">Cell inner membrane</keyword>
<dbReference type="Pfam" id="PF06808">
    <property type="entry name" value="DctM"/>
    <property type="match status" value="1"/>
</dbReference>
<keyword evidence="5 7" id="KW-1133">Transmembrane helix</keyword>
<dbReference type="Proteomes" id="UP000048984">
    <property type="component" value="Unassembled WGS sequence"/>
</dbReference>
<name>A0A0P6VSF1_9HYPH</name>
<evidence type="ECO:0000259" key="8">
    <source>
        <dbReference type="Pfam" id="PF06808"/>
    </source>
</evidence>
<reference evidence="9 10" key="1">
    <citation type="submission" date="2015-09" db="EMBL/GenBank/DDBJ databases">
        <authorList>
            <person name="Jackson K.R."/>
            <person name="Lunt B.L."/>
            <person name="Fisher J.N.B."/>
            <person name="Gardner A.V."/>
            <person name="Bailey M.E."/>
            <person name="Deus L.M."/>
            <person name="Earl A.S."/>
            <person name="Gibby P.D."/>
            <person name="Hartmann K.A."/>
            <person name="Liu J.E."/>
            <person name="Manci A.M."/>
            <person name="Nielsen D.A."/>
            <person name="Solomon M.B."/>
            <person name="Breakwell D.P."/>
            <person name="Burnett S.H."/>
            <person name="Grose J.H."/>
        </authorList>
    </citation>
    <scope>NUCLEOTIDE SEQUENCE [LARGE SCALE GENOMIC DNA]</scope>
    <source>
        <strain evidence="9 10">16</strain>
    </source>
</reference>
<dbReference type="PANTHER" id="PTHR33362:SF2">
    <property type="entry name" value="TRAP TRANSPORTER LARGE PERMEASE PROTEIN"/>
    <property type="match status" value="1"/>
</dbReference>
<dbReference type="AlphaFoldDB" id="A0A0P6VSF1"/>
<protein>
    <recommendedName>
        <fullName evidence="7">TRAP transporter large permease protein</fullName>
    </recommendedName>
</protein>
<dbReference type="PANTHER" id="PTHR33362">
    <property type="entry name" value="SIALIC ACID TRAP TRANSPORTER PERMEASE PROTEIN SIAT-RELATED"/>
    <property type="match status" value="1"/>
</dbReference>
<evidence type="ECO:0000256" key="5">
    <source>
        <dbReference type="ARBA" id="ARBA00022989"/>
    </source>
</evidence>
<dbReference type="GO" id="GO:0005886">
    <property type="term" value="C:plasma membrane"/>
    <property type="evidence" value="ECO:0007669"/>
    <property type="project" value="UniProtKB-SubCell"/>
</dbReference>
<comment type="similarity">
    <text evidence="7">Belongs to the TRAP transporter large permease family.</text>
</comment>
<dbReference type="GO" id="GO:0022857">
    <property type="term" value="F:transmembrane transporter activity"/>
    <property type="evidence" value="ECO:0007669"/>
    <property type="project" value="UniProtKB-UniRule"/>
</dbReference>
<feature type="transmembrane region" description="Helical" evidence="7">
    <location>
        <begin position="55"/>
        <end position="71"/>
    </location>
</feature>
<evidence type="ECO:0000256" key="6">
    <source>
        <dbReference type="ARBA" id="ARBA00023136"/>
    </source>
</evidence>
<accession>A0A0P6VSF1</accession>